<dbReference type="OrthoDB" id="7060607at2"/>
<accession>A0A2S4HAL5</accession>
<protein>
    <recommendedName>
        <fullName evidence="3">ApeA N-terminal domain-containing protein</fullName>
    </recommendedName>
</protein>
<dbReference type="Proteomes" id="UP000237222">
    <property type="component" value="Unassembled WGS sequence"/>
</dbReference>
<dbReference type="AlphaFoldDB" id="A0A2S4HAL5"/>
<evidence type="ECO:0000313" key="2">
    <source>
        <dbReference type="Proteomes" id="UP000237222"/>
    </source>
</evidence>
<comment type="caution">
    <text evidence="1">The sequence shown here is derived from an EMBL/GenBank/DDBJ whole genome shotgun (WGS) entry which is preliminary data.</text>
</comment>
<reference evidence="1" key="1">
    <citation type="submission" date="2018-01" db="EMBL/GenBank/DDBJ databases">
        <authorList>
            <person name="Yu X.-D."/>
        </authorList>
    </citation>
    <scope>NUCLEOTIDE SEQUENCE</scope>
    <source>
        <strain evidence="1">ZX-21</strain>
    </source>
</reference>
<dbReference type="RefSeq" id="WP_103685969.1">
    <property type="nucleotide sequence ID" value="NZ_PQGG01000044.1"/>
</dbReference>
<evidence type="ECO:0000313" key="1">
    <source>
        <dbReference type="EMBL" id="POP51003.1"/>
    </source>
</evidence>
<organism evidence="1 2">
    <name type="scientific">Zhongshania marina</name>
    <dbReference type="NCBI Taxonomy" id="2304603"/>
    <lineage>
        <taxon>Bacteria</taxon>
        <taxon>Pseudomonadati</taxon>
        <taxon>Pseudomonadota</taxon>
        <taxon>Gammaproteobacteria</taxon>
        <taxon>Cellvibrionales</taxon>
        <taxon>Spongiibacteraceae</taxon>
        <taxon>Zhongshania</taxon>
    </lineage>
</organism>
<evidence type="ECO:0008006" key="3">
    <source>
        <dbReference type="Google" id="ProtNLM"/>
    </source>
</evidence>
<dbReference type="EMBL" id="PQGG01000044">
    <property type="protein sequence ID" value="POP51003.1"/>
    <property type="molecule type" value="Genomic_DNA"/>
</dbReference>
<gene>
    <name evidence="1" type="ORF">C0068_18595</name>
</gene>
<proteinExistence type="predicted"/>
<sequence length="462" mass="52272">MSHNYIKETYSFDAKLTDSTGKTILVDCTVKLPSIWGQEVDIRLAVPHIEMPVSSVENPCELAVVNATPKLQLEMNEISYRHLPVEMSLERKFGTSPVSLTHVASLTLVDQISILDNKFYVCLSHVDYLSGNVMTAGANEMIKDIVSFTCPKLGDITLQRYCTKSRIDSSDSFVFSFGYWLEIPIGQLDFSANQILSFVSPILDVLSIFVCQRVLAIGWQSFKGGVRTRFWKDPIQPLKTSYVGVEPKRYLVPISDLSRQINRAIATYYNLNEKERSFVFSLSYSLCPAISLRDGERFMSLFRVLEEIATKCWTKRPLTDSEKIAISMIDDVVNSMEEGNPEVCKIIRRYSKEIARGESSLTTKLLDLLRSQNVDNSDLWNIGGGSGLVGIRNKLAHRGAHSIHHQGLAVATFHLSLLSERLVCAFLGLSFKDSLRRIRRDEWLEMDYVEVVKKRIFDVSNV</sequence>
<name>A0A2S4HAL5_9GAMM</name>